<dbReference type="InterPro" id="IPR025661">
    <property type="entry name" value="Pept_asp_AS"/>
</dbReference>
<dbReference type="PROSITE" id="PS00640">
    <property type="entry name" value="THIOL_PROTEASE_ASN"/>
    <property type="match status" value="1"/>
</dbReference>
<dbReference type="GO" id="GO:0008234">
    <property type="term" value="F:cysteine-type peptidase activity"/>
    <property type="evidence" value="ECO:0007669"/>
    <property type="project" value="InterPro"/>
</dbReference>
<dbReference type="CDD" id="cd02248">
    <property type="entry name" value="Peptidase_C1A"/>
    <property type="match status" value="1"/>
</dbReference>
<evidence type="ECO:0000259" key="4">
    <source>
        <dbReference type="SMART" id="SM00848"/>
    </source>
</evidence>
<dbReference type="InterPro" id="IPR013201">
    <property type="entry name" value="Prot_inhib_I29"/>
</dbReference>
<dbReference type="AlphaFoldDB" id="A0AAW1SXZ7"/>
<accession>A0AAW1SXZ7</accession>
<evidence type="ECO:0000313" key="5">
    <source>
        <dbReference type="EMBL" id="KAK9861369.1"/>
    </source>
</evidence>
<evidence type="ECO:0000313" key="6">
    <source>
        <dbReference type="Proteomes" id="UP001485043"/>
    </source>
</evidence>
<dbReference type="InterPro" id="IPR000169">
    <property type="entry name" value="Pept_cys_AS"/>
</dbReference>
<dbReference type="FunFam" id="3.90.70.10:FF:000332">
    <property type="entry name" value="Cathepsin L1"/>
    <property type="match status" value="1"/>
</dbReference>
<dbReference type="InterPro" id="IPR029044">
    <property type="entry name" value="Nucleotide-diphossugar_trans"/>
</dbReference>
<sequence>MFCGLQIPLAAHLPYFRLPWVFTYNSWSAKYDYMLKAAVRSAKATAPLLQPICIFSGTPQHAKLHGWLVRQGVKIIHHDPSWKDAFAEKLKGKDNSQHSHLYATANMQIGTWQRIDIPIIPELAEHNYCLFTDSDVYFRQDTSLQDFGSLLPPVLGMGYEREAIFPPLNAGVMLMNLPSLASSYQRFLKHIMQNEHGLFWPGYGPGDQGAINHFYEADIQHYRLHWSFNTKPYHAWQPEAKIVHFHGPKPHDFLHYAETGDCPFGDYCQTGLTNGFCLYAREWASYIADEDELQLNKRHARPPRFPSTFEATYNFSLPYVKTLQADGLTYPVHVWRNADTKELRIDTYDGVNSLVGSKEYLYKVIPRLDRLICSDSADNDMFSGVWKASVLPDISQWEFDGYEELRGFDCIVWTFSHRHGRKETVYHFHVTAEDRPVRLHMHGNDIFSGAHFDEYIADYLDFSFDEPDDDVFRIPSACEDQVDAPASGQLRGFTMQMLQLLPSVDTGAHGDDAEYLAFCEEFGRHHADQKEYERRRETYSTHKALIEETNASNRTYKLAINKYADWTQEEFMAAMLPRRGMTSKPQPGQNRLAELPYAPKVSTDRVPAAVDWRGTGATGPVKDQATCGSCYAFGAVAAMQSALFMSTGKQVLLSEQQLVDCSWGFGENSACDGGMYDSAMDYIVTKAGGAVTEASYEYLGADGFCKATVSADAEPVAFKGYSFVPGYDDAALKEALYTRGPLATSIDASQPSFRFYSHGVYTEPDCLWKPDDLDHAVALVGYGTSDKDGDYWIVRNSWSTHWGDDGYIKISAADKACGVTSVPMYALVE</sequence>
<dbReference type="InterPro" id="IPR039417">
    <property type="entry name" value="Peptidase_C1A_papain-like"/>
</dbReference>
<dbReference type="InterPro" id="IPR000668">
    <property type="entry name" value="Peptidase_C1A_C"/>
</dbReference>
<feature type="domain" description="Peptidase C1A papain C-terminal" evidence="3">
    <location>
        <begin position="606"/>
        <end position="827"/>
    </location>
</feature>
<proteinExistence type="inferred from homology"/>
<protein>
    <submittedName>
        <fullName evidence="5">Uncharacterized protein</fullName>
    </submittedName>
</protein>
<reference evidence="5 6" key="1">
    <citation type="journal article" date="2024" name="Nat. Commun.">
        <title>Phylogenomics reveals the evolutionary origins of lichenization in chlorophyte algae.</title>
        <authorList>
            <person name="Puginier C."/>
            <person name="Libourel C."/>
            <person name="Otte J."/>
            <person name="Skaloud P."/>
            <person name="Haon M."/>
            <person name="Grisel S."/>
            <person name="Petersen M."/>
            <person name="Berrin J.G."/>
            <person name="Delaux P.M."/>
            <person name="Dal Grande F."/>
            <person name="Keller J."/>
        </authorList>
    </citation>
    <scope>NUCLEOTIDE SEQUENCE [LARGE SCALE GENOMIC DNA]</scope>
    <source>
        <strain evidence="5 6">SAG 2523</strain>
    </source>
</reference>
<dbReference type="PROSITE" id="PS00639">
    <property type="entry name" value="THIOL_PROTEASE_HIS"/>
    <property type="match status" value="1"/>
</dbReference>
<evidence type="ECO:0000259" key="3">
    <source>
        <dbReference type="SMART" id="SM00645"/>
    </source>
</evidence>
<dbReference type="PANTHER" id="PTHR12411">
    <property type="entry name" value="CYSTEINE PROTEASE FAMILY C1-RELATED"/>
    <property type="match status" value="1"/>
</dbReference>
<evidence type="ECO:0000256" key="2">
    <source>
        <dbReference type="ARBA" id="ARBA00023157"/>
    </source>
</evidence>
<evidence type="ECO:0000256" key="1">
    <source>
        <dbReference type="ARBA" id="ARBA00008455"/>
    </source>
</evidence>
<dbReference type="InterPro" id="IPR025660">
    <property type="entry name" value="Pept_his_AS"/>
</dbReference>
<dbReference type="EMBL" id="JALJOV010000771">
    <property type="protein sequence ID" value="KAK9861369.1"/>
    <property type="molecule type" value="Genomic_DNA"/>
</dbReference>
<dbReference type="PRINTS" id="PR00705">
    <property type="entry name" value="PAPAIN"/>
</dbReference>
<dbReference type="SMART" id="SM00645">
    <property type="entry name" value="Pept_C1"/>
    <property type="match status" value="1"/>
</dbReference>
<comment type="caution">
    <text evidence="5">The sequence shown here is derived from an EMBL/GenBank/DDBJ whole genome shotgun (WGS) entry which is preliminary data.</text>
</comment>
<keyword evidence="6" id="KW-1185">Reference proteome</keyword>
<comment type="similarity">
    <text evidence="1">Belongs to the peptidase C1 family.</text>
</comment>
<dbReference type="SMART" id="SM00848">
    <property type="entry name" value="Inhibitor_I29"/>
    <property type="match status" value="1"/>
</dbReference>
<dbReference type="PROSITE" id="PS00139">
    <property type="entry name" value="THIOL_PROTEASE_CYS"/>
    <property type="match status" value="1"/>
</dbReference>
<gene>
    <name evidence="5" type="ORF">WJX84_011198</name>
</gene>
<dbReference type="Proteomes" id="UP001485043">
    <property type="component" value="Unassembled WGS sequence"/>
</dbReference>
<dbReference type="GO" id="GO:0006508">
    <property type="term" value="P:proteolysis"/>
    <property type="evidence" value="ECO:0007669"/>
    <property type="project" value="InterPro"/>
</dbReference>
<dbReference type="InterPro" id="IPR013128">
    <property type="entry name" value="Peptidase_C1A"/>
</dbReference>
<dbReference type="Pfam" id="PF08246">
    <property type="entry name" value="Inhibitor_I29"/>
    <property type="match status" value="1"/>
</dbReference>
<organism evidence="5 6">
    <name type="scientific">Apatococcus fuscideae</name>
    <dbReference type="NCBI Taxonomy" id="2026836"/>
    <lineage>
        <taxon>Eukaryota</taxon>
        <taxon>Viridiplantae</taxon>
        <taxon>Chlorophyta</taxon>
        <taxon>core chlorophytes</taxon>
        <taxon>Trebouxiophyceae</taxon>
        <taxon>Chlorellales</taxon>
        <taxon>Chlorellaceae</taxon>
        <taxon>Apatococcus</taxon>
    </lineage>
</organism>
<dbReference type="InterPro" id="IPR038765">
    <property type="entry name" value="Papain-like_cys_pep_sf"/>
</dbReference>
<name>A0AAW1SXZ7_9CHLO</name>
<dbReference type="Gene3D" id="3.90.70.10">
    <property type="entry name" value="Cysteine proteinases"/>
    <property type="match status" value="1"/>
</dbReference>
<dbReference type="SUPFAM" id="SSF53448">
    <property type="entry name" value="Nucleotide-diphospho-sugar transferases"/>
    <property type="match status" value="1"/>
</dbReference>
<dbReference type="Gene3D" id="3.90.550.10">
    <property type="entry name" value="Spore Coat Polysaccharide Biosynthesis Protein SpsA, Chain A"/>
    <property type="match status" value="1"/>
</dbReference>
<dbReference type="Pfam" id="PF00112">
    <property type="entry name" value="Peptidase_C1"/>
    <property type="match status" value="1"/>
</dbReference>
<keyword evidence="2" id="KW-1015">Disulfide bond</keyword>
<dbReference type="SUPFAM" id="SSF54001">
    <property type="entry name" value="Cysteine proteinases"/>
    <property type="match status" value="1"/>
</dbReference>
<feature type="domain" description="Cathepsin propeptide inhibitor" evidence="4">
    <location>
        <begin position="515"/>
        <end position="571"/>
    </location>
</feature>